<protein>
    <submittedName>
        <fullName evidence="1">Ribonucleoside-triphosphate reductase</fullName>
    </submittedName>
</protein>
<accession>R9KV74</accession>
<dbReference type="AlphaFoldDB" id="R9KV74"/>
<dbReference type="PATRIC" id="fig|1235794.3.peg.1864"/>
<name>R9KV74_9ACTN</name>
<sequence>MKVSSGTSRLSQRLRRLVAFVGAVALCGALALALAGCAAGSAGDAAAAGDAGGAASASGDGGSSASAPISVYSREDGSGTRGAFVELFGIEQKDANGDKMDIDLFFDLLDSKLQLVTGQLDERFEIQARKHVYNAPFLMGQGVWIDSEKLSPTDVQRDVLKHGTLTTGFIGLAECLVALTGQHHGQSPEAQRLGLEIVGHMRSYCDRVSQERGMNYSLIATPAEGRSHRE</sequence>
<dbReference type="eggNOG" id="COG1328">
    <property type="taxonomic scope" value="Bacteria"/>
</dbReference>
<dbReference type="STRING" id="1235794.C811_01885"/>
<dbReference type="eggNOG" id="COG0226">
    <property type="taxonomic scope" value="Bacteria"/>
</dbReference>
<dbReference type="HOGENOM" id="CLU_1203299_0_0_11"/>
<dbReference type="GO" id="GO:0004748">
    <property type="term" value="F:ribonucleoside-diphosphate reductase activity, thioredoxin disulfide as acceptor"/>
    <property type="evidence" value="ECO:0007669"/>
    <property type="project" value="TreeGrafter"/>
</dbReference>
<dbReference type="Proteomes" id="UP000014204">
    <property type="component" value="Unassembled WGS sequence"/>
</dbReference>
<dbReference type="InterPro" id="IPR012833">
    <property type="entry name" value="NrdD"/>
</dbReference>
<dbReference type="Pfam" id="PF13597">
    <property type="entry name" value="NRDD"/>
    <property type="match status" value="1"/>
</dbReference>
<dbReference type="GO" id="GO:0031250">
    <property type="term" value="C:anaerobic ribonucleoside-triphosphate reductase complex"/>
    <property type="evidence" value="ECO:0007669"/>
    <property type="project" value="TreeGrafter"/>
</dbReference>
<gene>
    <name evidence="1" type="ORF">C811_01885</name>
</gene>
<dbReference type="PANTHER" id="PTHR21075">
    <property type="entry name" value="ANAEROBIC RIBONUCLEOSIDE-TRIPHOSPHATE REDUCTASE"/>
    <property type="match status" value="1"/>
</dbReference>
<evidence type="ECO:0000313" key="2">
    <source>
        <dbReference type="Proteomes" id="UP000014204"/>
    </source>
</evidence>
<dbReference type="GO" id="GO:0009265">
    <property type="term" value="P:2'-deoxyribonucleotide biosynthetic process"/>
    <property type="evidence" value="ECO:0007669"/>
    <property type="project" value="TreeGrafter"/>
</dbReference>
<reference evidence="1 2" key="1">
    <citation type="submission" date="2013-04" db="EMBL/GenBank/DDBJ databases">
        <title>The Genome Sequence of Enterorhabdus caecimuris B7.</title>
        <authorList>
            <consortium name="The Broad Institute Genomics Platform"/>
            <consortium name="The Broad Institute Genome Sequencing Center for Infectious Disease"/>
            <person name="Earl A."/>
            <person name="Xavier R."/>
            <person name="Elson C."/>
            <person name="Duck W."/>
            <person name="Walker B."/>
            <person name="Young S."/>
            <person name="Zeng Q."/>
            <person name="Gargeya S."/>
            <person name="Fitzgerald M."/>
            <person name="Haas B."/>
            <person name="Abouelleil A."/>
            <person name="Allen A.W."/>
            <person name="Alvarado L."/>
            <person name="Arachchi H.M."/>
            <person name="Berlin A.M."/>
            <person name="Chapman S.B."/>
            <person name="Gainer-Dewar J."/>
            <person name="Goldberg J."/>
            <person name="Griggs A."/>
            <person name="Gujja S."/>
            <person name="Hansen M."/>
            <person name="Howarth C."/>
            <person name="Imamovic A."/>
            <person name="Ireland A."/>
            <person name="Larimer J."/>
            <person name="McCowan C."/>
            <person name="Murphy C."/>
            <person name="Pearson M."/>
            <person name="Poon T.W."/>
            <person name="Priest M."/>
            <person name="Roberts A."/>
            <person name="Saif S."/>
            <person name="Shea T."/>
            <person name="Sisk P."/>
            <person name="Sykes S."/>
            <person name="Wortman J."/>
            <person name="Nusbaum C."/>
            <person name="Birren B."/>
        </authorList>
    </citation>
    <scope>NUCLEOTIDE SEQUENCE [LARGE SCALE GENOMIC DNA]</scope>
    <source>
        <strain evidence="1 2">B7</strain>
    </source>
</reference>
<proteinExistence type="predicted"/>
<dbReference type="GO" id="GO:0008998">
    <property type="term" value="F:ribonucleoside-triphosphate reductase (thioredoxin) activity"/>
    <property type="evidence" value="ECO:0007669"/>
    <property type="project" value="InterPro"/>
</dbReference>
<comment type="caution">
    <text evidence="1">The sequence shown here is derived from an EMBL/GenBank/DDBJ whole genome shotgun (WGS) entry which is preliminary data.</text>
</comment>
<dbReference type="SUPFAM" id="SSF51998">
    <property type="entry name" value="PFL-like glycyl radical enzymes"/>
    <property type="match status" value="1"/>
</dbReference>
<dbReference type="GeneID" id="82192051"/>
<organism evidence="1 2">
    <name type="scientific">Adlercreutzia caecimuris B7</name>
    <dbReference type="NCBI Taxonomy" id="1235794"/>
    <lineage>
        <taxon>Bacteria</taxon>
        <taxon>Bacillati</taxon>
        <taxon>Actinomycetota</taxon>
        <taxon>Coriobacteriia</taxon>
        <taxon>Eggerthellales</taxon>
        <taxon>Eggerthellaceae</taxon>
        <taxon>Adlercreutzia</taxon>
    </lineage>
</organism>
<evidence type="ECO:0000313" key="1">
    <source>
        <dbReference type="EMBL" id="EOS50260.1"/>
    </source>
</evidence>
<dbReference type="PANTHER" id="PTHR21075:SF0">
    <property type="entry name" value="ANAEROBIC RIBONUCLEOSIDE-TRIPHOSPHATE REDUCTASE"/>
    <property type="match status" value="1"/>
</dbReference>
<dbReference type="EMBL" id="ASSY01000009">
    <property type="protein sequence ID" value="EOS50260.1"/>
    <property type="molecule type" value="Genomic_DNA"/>
</dbReference>
<dbReference type="Gene3D" id="3.20.70.20">
    <property type="match status" value="1"/>
</dbReference>
<keyword evidence="2" id="KW-1185">Reference proteome</keyword>
<dbReference type="RefSeq" id="WP_016310073.1">
    <property type="nucleotide sequence ID" value="NZ_KE159646.1"/>
</dbReference>
<dbReference type="GO" id="GO:0006260">
    <property type="term" value="P:DNA replication"/>
    <property type="evidence" value="ECO:0007669"/>
    <property type="project" value="InterPro"/>
</dbReference>